<feature type="transmembrane region" description="Helical" evidence="9">
    <location>
        <begin position="95"/>
        <end position="112"/>
    </location>
</feature>
<feature type="transmembrane region" description="Helical" evidence="9">
    <location>
        <begin position="221"/>
        <end position="245"/>
    </location>
</feature>
<dbReference type="PANTHER" id="PTHR30472:SF1">
    <property type="entry name" value="FE(3+) DICITRATE TRANSPORT SYSTEM PERMEASE PROTEIN FECC-RELATED"/>
    <property type="match status" value="1"/>
</dbReference>
<dbReference type="GO" id="GO:0022857">
    <property type="term" value="F:transmembrane transporter activity"/>
    <property type="evidence" value="ECO:0007669"/>
    <property type="project" value="InterPro"/>
</dbReference>
<dbReference type="CDD" id="cd06550">
    <property type="entry name" value="TM_ABC_iron-siderophores_like"/>
    <property type="match status" value="1"/>
</dbReference>
<evidence type="ECO:0000256" key="3">
    <source>
        <dbReference type="ARBA" id="ARBA00022448"/>
    </source>
</evidence>
<proteinExistence type="inferred from homology"/>
<comment type="caution">
    <text evidence="10">The sequence shown here is derived from an EMBL/GenBank/DDBJ whole genome shotgun (WGS) entry which is preliminary data.</text>
</comment>
<dbReference type="AlphaFoldDB" id="A0A6L6JFD3"/>
<reference evidence="10 11" key="1">
    <citation type="submission" date="2019-11" db="EMBL/GenBank/DDBJ databases">
        <authorList>
            <person name="Dong K."/>
        </authorList>
    </citation>
    <scope>NUCLEOTIDE SEQUENCE [LARGE SCALE GENOMIC DNA]</scope>
    <source>
        <strain evidence="10 11">NBRC 111993</strain>
    </source>
</reference>
<dbReference type="SUPFAM" id="SSF81345">
    <property type="entry name" value="ABC transporter involved in vitamin B12 uptake, BtuC"/>
    <property type="match status" value="1"/>
</dbReference>
<dbReference type="InterPro" id="IPR000522">
    <property type="entry name" value="ABC_transptr_permease_BtuC"/>
</dbReference>
<evidence type="ECO:0000313" key="10">
    <source>
        <dbReference type="EMBL" id="MTH79878.1"/>
    </source>
</evidence>
<keyword evidence="3" id="KW-0813">Transport</keyword>
<feature type="transmembrane region" description="Helical" evidence="9">
    <location>
        <begin position="181"/>
        <end position="200"/>
    </location>
</feature>
<keyword evidence="7 9" id="KW-0472">Membrane</keyword>
<evidence type="ECO:0000256" key="5">
    <source>
        <dbReference type="ARBA" id="ARBA00022692"/>
    </source>
</evidence>
<feature type="transmembrane region" description="Helical" evidence="9">
    <location>
        <begin position="265"/>
        <end position="290"/>
    </location>
</feature>
<dbReference type="OrthoDB" id="9811975at2"/>
<dbReference type="Gene3D" id="1.10.3470.10">
    <property type="entry name" value="ABC transporter involved in vitamin B12 uptake, BtuC"/>
    <property type="match status" value="1"/>
</dbReference>
<feature type="transmembrane region" description="Helical" evidence="9">
    <location>
        <begin position="338"/>
        <end position="356"/>
    </location>
</feature>
<feature type="transmembrane region" description="Helical" evidence="9">
    <location>
        <begin position="39"/>
        <end position="60"/>
    </location>
</feature>
<dbReference type="InterPro" id="IPR037294">
    <property type="entry name" value="ABC_BtuC-like"/>
</dbReference>
<comment type="similarity">
    <text evidence="2">Belongs to the binding-protein-dependent transport system permease family. FecCD subfamily.</text>
</comment>
<dbReference type="PANTHER" id="PTHR30472">
    <property type="entry name" value="FERRIC ENTEROBACTIN TRANSPORT SYSTEM PERMEASE PROTEIN"/>
    <property type="match status" value="1"/>
</dbReference>
<keyword evidence="6 9" id="KW-1133">Transmembrane helix</keyword>
<dbReference type="GO" id="GO:0033214">
    <property type="term" value="P:siderophore-iron import into cell"/>
    <property type="evidence" value="ECO:0007669"/>
    <property type="project" value="TreeGrafter"/>
</dbReference>
<gene>
    <name evidence="10" type="ORF">GL286_19400</name>
</gene>
<evidence type="ECO:0000256" key="4">
    <source>
        <dbReference type="ARBA" id="ARBA00022475"/>
    </source>
</evidence>
<keyword evidence="5 9" id="KW-0812">Transmembrane</keyword>
<dbReference type="Proteomes" id="UP000478183">
    <property type="component" value="Unassembled WGS sequence"/>
</dbReference>
<keyword evidence="4" id="KW-1003">Cell membrane</keyword>
<evidence type="ECO:0000256" key="9">
    <source>
        <dbReference type="SAM" id="Phobius"/>
    </source>
</evidence>
<evidence type="ECO:0000313" key="11">
    <source>
        <dbReference type="Proteomes" id="UP000478183"/>
    </source>
</evidence>
<evidence type="ECO:0000256" key="1">
    <source>
        <dbReference type="ARBA" id="ARBA00004651"/>
    </source>
</evidence>
<feature type="transmembrane region" description="Helical" evidence="9">
    <location>
        <begin position="124"/>
        <end position="143"/>
    </location>
</feature>
<feature type="region of interest" description="Disordered" evidence="8">
    <location>
        <begin position="1"/>
        <end position="28"/>
    </location>
</feature>
<dbReference type="Pfam" id="PF01032">
    <property type="entry name" value="FecCD"/>
    <property type="match status" value="1"/>
</dbReference>
<evidence type="ECO:0000256" key="6">
    <source>
        <dbReference type="ARBA" id="ARBA00022989"/>
    </source>
</evidence>
<keyword evidence="11" id="KW-1185">Reference proteome</keyword>
<dbReference type="GO" id="GO:0005886">
    <property type="term" value="C:plasma membrane"/>
    <property type="evidence" value="ECO:0007669"/>
    <property type="project" value="UniProtKB-SubCell"/>
</dbReference>
<evidence type="ECO:0000256" key="2">
    <source>
        <dbReference type="ARBA" id="ARBA00007935"/>
    </source>
</evidence>
<name>A0A6L6JFD3_9RHOB</name>
<comment type="subcellular location">
    <subcellularLocation>
        <location evidence="1">Cell membrane</location>
        <topology evidence="1">Multi-pass membrane protein</topology>
    </subcellularLocation>
</comment>
<sequence>MSLPRSSRLTPARGPAIRRERPARRQPQLLSRTESGLRLLPRLAVLWLAVLAGLIAALCLGAQDYPLPVLWHALMAFEPKDPAQGIIIGMRLPRVLAALVIGAALAVAGVVMQAMARNPLADPGLTGVNAGAALAVVMGLFWIGALPQMAIAGLALAGAALAALLVRHLAGSGDNTLRLPLAGAALSSLFMALVALIVLTQPEARNAYRFWMVGSLAMAQLSALAVLAPIAGLGILLAALVARQIEALMLGAEMGSALGLNVGRVMGLGLASVALCAGASVAIAGPVGFVGLIAPHLARRVLPHSSLTQQVALACPVGAGLAIIADLAGRWLARPSELQLGLVLAMLGAPVFMALIRRLIREGA</sequence>
<feature type="transmembrane region" description="Helical" evidence="9">
    <location>
        <begin position="150"/>
        <end position="169"/>
    </location>
</feature>
<feature type="transmembrane region" description="Helical" evidence="9">
    <location>
        <begin position="311"/>
        <end position="332"/>
    </location>
</feature>
<evidence type="ECO:0000256" key="7">
    <source>
        <dbReference type="ARBA" id="ARBA00023136"/>
    </source>
</evidence>
<dbReference type="EMBL" id="WMIE01000022">
    <property type="protein sequence ID" value="MTH79878.1"/>
    <property type="molecule type" value="Genomic_DNA"/>
</dbReference>
<accession>A0A6L6JFD3</accession>
<protein>
    <submittedName>
        <fullName evidence="10">Iron chelate uptake ABC transporter family permease subunit</fullName>
    </submittedName>
</protein>
<evidence type="ECO:0000256" key="8">
    <source>
        <dbReference type="SAM" id="MobiDB-lite"/>
    </source>
</evidence>
<organism evidence="10 11">
    <name type="scientific">Paracoccus aestuariivivens</name>
    <dbReference type="NCBI Taxonomy" id="1820333"/>
    <lineage>
        <taxon>Bacteria</taxon>
        <taxon>Pseudomonadati</taxon>
        <taxon>Pseudomonadota</taxon>
        <taxon>Alphaproteobacteria</taxon>
        <taxon>Rhodobacterales</taxon>
        <taxon>Paracoccaceae</taxon>
        <taxon>Paracoccus</taxon>
    </lineage>
</organism>